<keyword evidence="3 8" id="KW-0808">Transferase</keyword>
<dbReference type="PANTHER" id="PTHR30576:SF21">
    <property type="entry name" value="UDP-GLUCOSE:UNDECAPRENYL-PHOSPHATE GLUCOSE-1-PHOSPHATE TRANSFERASE"/>
    <property type="match status" value="1"/>
</dbReference>
<dbReference type="AlphaFoldDB" id="A0A1W6ZQ39"/>
<evidence type="ECO:0000313" key="9">
    <source>
        <dbReference type="Proteomes" id="UP000194137"/>
    </source>
</evidence>
<evidence type="ECO:0000256" key="3">
    <source>
        <dbReference type="ARBA" id="ARBA00022679"/>
    </source>
</evidence>
<dbReference type="Pfam" id="PF13727">
    <property type="entry name" value="CoA_binding_3"/>
    <property type="match status" value="1"/>
</dbReference>
<dbReference type="Proteomes" id="UP000194137">
    <property type="component" value="Chromosome"/>
</dbReference>
<dbReference type="Pfam" id="PF02397">
    <property type="entry name" value="Bac_transf"/>
    <property type="match status" value="1"/>
</dbReference>
<evidence type="ECO:0000256" key="6">
    <source>
        <dbReference type="ARBA" id="ARBA00023136"/>
    </source>
</evidence>
<dbReference type="GO" id="GO:0009242">
    <property type="term" value="P:colanic acid biosynthetic process"/>
    <property type="evidence" value="ECO:0007669"/>
    <property type="project" value="TreeGrafter"/>
</dbReference>
<proteinExistence type="inferred from homology"/>
<keyword evidence="9" id="KW-1185">Reference proteome</keyword>
<accession>A0A1W6ZQ39</accession>
<evidence type="ECO:0000256" key="5">
    <source>
        <dbReference type="ARBA" id="ARBA00022989"/>
    </source>
</evidence>
<dbReference type="STRING" id="1235591.CAK95_10775"/>
<keyword evidence="7" id="KW-0270">Exopolysaccharide synthesis</keyword>
<evidence type="ECO:0000256" key="1">
    <source>
        <dbReference type="ARBA" id="ARBA00004141"/>
    </source>
</evidence>
<dbReference type="InterPro" id="IPR017473">
    <property type="entry name" value="Undecaprenyl-P_gluc_Ptfrase"/>
</dbReference>
<dbReference type="NCBIfam" id="TIGR03025">
    <property type="entry name" value="EPS_sugtrans"/>
    <property type="match status" value="1"/>
</dbReference>
<reference evidence="8 9" key="1">
    <citation type="submission" date="2017-05" db="EMBL/GenBank/DDBJ databases">
        <title>Full genome sequence of Pseudorhodoplanes sinuspersici.</title>
        <authorList>
            <person name="Dastgheib S.M.M."/>
            <person name="Shavandi M."/>
            <person name="Tirandaz H."/>
        </authorList>
    </citation>
    <scope>NUCLEOTIDE SEQUENCE [LARGE SCALE GENOMIC DNA]</scope>
    <source>
        <strain evidence="8 9">RIPI110</strain>
    </source>
</reference>
<keyword evidence="6" id="KW-0472">Membrane</keyword>
<keyword evidence="5" id="KW-1133">Transmembrane helix</keyword>
<dbReference type="GO" id="GO:0089702">
    <property type="term" value="F:undecaprenyl-phosphate glucose phosphotransferase activity"/>
    <property type="evidence" value="ECO:0007669"/>
    <property type="project" value="TreeGrafter"/>
</dbReference>
<sequence length="488" mass="54389">MALAREATMANNLNRQKNREQIAVPISLNTISPLVAILDFGWIVLLGTAAGLAYHAAALEGNGEISNYIGSGIAVAALYSVFAHAAQLYRASNLLRIRWQVGRSILVWLTTFVFLASLVFILKIGATFSRGAMLAFFTSGLFANAIVRFIVARVCTYVIASNILKPNRVILIGVENDFGSHRATSALECCGYAVVGEFSLPIGPNQTITKKALRSLLREVVRYVRDARVDEVVVAIPWDKQDVIDEIECELRVLPLPVKLVPDDMTERMLRRPVFELGPTKVVELQRAPLSATQRNLKRTMDQICAALGLLLLLPLFGVIAVAIRLETPGPAMFFQTRVGFNGRPFKICKFRTMSTQDDGPIVVQATRNDKRITRLGNLLRRLSIDEVPQLLNVLRGEMSLVGPRPHALAHDNEYDRLIATYAIRHKIKPGITGWAQVNGFRGETPELGMMRQRVENDIWYIEYWSLGLDIRILLLTIARVLKSDNAY</sequence>
<dbReference type="EMBL" id="CP021112">
    <property type="protein sequence ID" value="ARP99513.1"/>
    <property type="molecule type" value="Genomic_DNA"/>
</dbReference>
<dbReference type="GO" id="GO:0016020">
    <property type="term" value="C:membrane"/>
    <property type="evidence" value="ECO:0007669"/>
    <property type="project" value="UniProtKB-SubCell"/>
</dbReference>
<dbReference type="NCBIfam" id="TIGR03023">
    <property type="entry name" value="WcaJ_sugtrans"/>
    <property type="match status" value="1"/>
</dbReference>
<comment type="similarity">
    <text evidence="2">Belongs to the bacterial sugar transferase family.</text>
</comment>
<dbReference type="InterPro" id="IPR017475">
    <property type="entry name" value="EPS_sugar_tfrase"/>
</dbReference>
<dbReference type="RefSeq" id="WP_086087923.1">
    <property type="nucleotide sequence ID" value="NZ_CP021112.1"/>
</dbReference>
<protein>
    <submittedName>
        <fullName evidence="8">Undecaprenyl-phosphate glucose phosphotransferase</fullName>
    </submittedName>
</protein>
<keyword evidence="4" id="KW-0812">Transmembrane</keyword>
<dbReference type="OrthoDB" id="9808602at2"/>
<organism evidence="8 9">
    <name type="scientific">Pseudorhodoplanes sinuspersici</name>
    <dbReference type="NCBI Taxonomy" id="1235591"/>
    <lineage>
        <taxon>Bacteria</taxon>
        <taxon>Pseudomonadati</taxon>
        <taxon>Pseudomonadota</taxon>
        <taxon>Alphaproteobacteria</taxon>
        <taxon>Hyphomicrobiales</taxon>
        <taxon>Pseudorhodoplanes</taxon>
    </lineage>
</organism>
<evidence type="ECO:0000256" key="4">
    <source>
        <dbReference type="ARBA" id="ARBA00022692"/>
    </source>
</evidence>
<gene>
    <name evidence="8" type="ORF">CAK95_10775</name>
</gene>
<dbReference type="GO" id="GO:0000271">
    <property type="term" value="P:polysaccharide biosynthetic process"/>
    <property type="evidence" value="ECO:0007669"/>
    <property type="project" value="UniProtKB-KW"/>
</dbReference>
<dbReference type="KEGG" id="psin:CAK95_10775"/>
<dbReference type="PANTHER" id="PTHR30576">
    <property type="entry name" value="COLANIC BIOSYNTHESIS UDP-GLUCOSE LIPID CARRIER TRANSFERASE"/>
    <property type="match status" value="1"/>
</dbReference>
<evidence type="ECO:0000256" key="2">
    <source>
        <dbReference type="ARBA" id="ARBA00006464"/>
    </source>
</evidence>
<dbReference type="InterPro" id="IPR003362">
    <property type="entry name" value="Bact_transf"/>
</dbReference>
<evidence type="ECO:0000313" key="8">
    <source>
        <dbReference type="EMBL" id="ARP99513.1"/>
    </source>
</evidence>
<name>A0A1W6ZQ39_9HYPH</name>
<evidence type="ECO:0000256" key="7">
    <source>
        <dbReference type="ARBA" id="ARBA00023169"/>
    </source>
</evidence>
<comment type="subcellular location">
    <subcellularLocation>
        <location evidence="1">Membrane</location>
        <topology evidence="1">Multi-pass membrane protein</topology>
    </subcellularLocation>
</comment>